<dbReference type="Proteomes" id="UP000199138">
    <property type="component" value="Unassembled WGS sequence"/>
</dbReference>
<dbReference type="AlphaFoldDB" id="A0A1I7I1Z0"/>
<dbReference type="PROSITE" id="PS51781">
    <property type="entry name" value="SH3B"/>
    <property type="match status" value="1"/>
</dbReference>
<dbReference type="STRING" id="1224947.SAMN05216480_11282"/>
<gene>
    <name evidence="2" type="ORF">SAMN05216480_11282</name>
</gene>
<dbReference type="InterPro" id="IPR003646">
    <property type="entry name" value="SH3-like_bac-type"/>
</dbReference>
<feature type="domain" description="SH3b" evidence="1">
    <location>
        <begin position="19"/>
        <end position="98"/>
    </location>
</feature>
<organism evidence="2 3">
    <name type="scientific">Pustulibacterium marinum</name>
    <dbReference type="NCBI Taxonomy" id="1224947"/>
    <lineage>
        <taxon>Bacteria</taxon>
        <taxon>Pseudomonadati</taxon>
        <taxon>Bacteroidota</taxon>
        <taxon>Flavobacteriia</taxon>
        <taxon>Flavobacteriales</taxon>
        <taxon>Flavobacteriaceae</taxon>
        <taxon>Pustulibacterium</taxon>
    </lineage>
</organism>
<dbReference type="EMBL" id="FPBK01000012">
    <property type="protein sequence ID" value="SFU66972.1"/>
    <property type="molecule type" value="Genomic_DNA"/>
</dbReference>
<keyword evidence="3" id="KW-1185">Reference proteome</keyword>
<accession>A0A1I7I1Z0</accession>
<dbReference type="Gene3D" id="2.30.30.40">
    <property type="entry name" value="SH3 Domains"/>
    <property type="match status" value="1"/>
</dbReference>
<sequence length="282" mass="32803">MKNVLTILLLILTNAIFGQQIQYVHADSGLIVREKPETCSKRIGKLEYGTRVYIITETEFNLTIKDEGKDISGSWVEVEEVDGNQKGYVFNGFLTSDELKKRIEIKFRDFSLQMELEVWDENETLKTVHIDTAKVSLELGETPEGKKIKIKQSKYKKIEVFQRYENSITIMNEGPHCDLTEWKHFYSDWKKLDYDLTENTFISDSYETYDSENFIDVDINELKKAVETECGEYWSEHIKGIQNVHEYPIGVSMSTIFLKIILTDKNDSVIEKTIEFEIPMGC</sequence>
<reference evidence="2 3" key="1">
    <citation type="submission" date="2016-10" db="EMBL/GenBank/DDBJ databases">
        <authorList>
            <person name="de Groot N.N."/>
        </authorList>
    </citation>
    <scope>NUCLEOTIDE SEQUENCE [LARGE SCALE GENOMIC DNA]</scope>
    <source>
        <strain evidence="2 3">CGMCC 1.12333</strain>
    </source>
</reference>
<name>A0A1I7I1Z0_9FLAO</name>
<evidence type="ECO:0000313" key="3">
    <source>
        <dbReference type="Proteomes" id="UP000199138"/>
    </source>
</evidence>
<proteinExistence type="predicted"/>
<protein>
    <submittedName>
        <fullName evidence="2">SH3 domain-containing protein</fullName>
    </submittedName>
</protein>
<evidence type="ECO:0000313" key="2">
    <source>
        <dbReference type="EMBL" id="SFU66972.1"/>
    </source>
</evidence>
<dbReference type="OrthoDB" id="5984340at2"/>
<dbReference type="RefSeq" id="WP_093025874.1">
    <property type="nucleotide sequence ID" value="NZ_FPBK01000012.1"/>
</dbReference>
<dbReference type="Pfam" id="PF08239">
    <property type="entry name" value="SH3_3"/>
    <property type="match status" value="1"/>
</dbReference>
<evidence type="ECO:0000259" key="1">
    <source>
        <dbReference type="PROSITE" id="PS51781"/>
    </source>
</evidence>